<dbReference type="SUPFAM" id="SSF46689">
    <property type="entry name" value="Homeodomain-like"/>
    <property type="match status" value="1"/>
</dbReference>
<sequence length="199" mass="22648">MNKKELAAIQMKQRVIEKTIELFGTKGPIEFSAAMLSKEVGASKGALYHHFENLDAVKLAALQSLIDSFMYTGAEEKPSYPSLEAYLTDIGEQVFYLMEQEPVKVKAMLAFVQQAVFEPVFQEKVRKLFQHSLAQYSEVVRYLFPDLSDKQITAAVQIIDAHLGGTMLHWYLLNTPEQCRENWRSFCRIFCNSIAQGVV</sequence>
<dbReference type="PRINTS" id="PR00455">
    <property type="entry name" value="HTHTETR"/>
</dbReference>
<proteinExistence type="predicted"/>
<feature type="domain" description="HTH tetR-type" evidence="3">
    <location>
        <begin position="9"/>
        <end position="69"/>
    </location>
</feature>
<reference evidence="5" key="1">
    <citation type="journal article" date="2019" name="Int. J. Syst. Evol. Microbiol.">
        <title>The Global Catalogue of Microorganisms (GCM) 10K type strain sequencing project: providing services to taxonomists for standard genome sequencing and annotation.</title>
        <authorList>
            <consortium name="The Broad Institute Genomics Platform"/>
            <consortium name="The Broad Institute Genome Sequencing Center for Infectious Disease"/>
            <person name="Wu L."/>
            <person name="Ma J."/>
        </authorList>
    </citation>
    <scope>NUCLEOTIDE SEQUENCE [LARGE SCALE GENOMIC DNA]</scope>
    <source>
        <strain evidence="5">CGMCC 1.10992</strain>
    </source>
</reference>
<protein>
    <submittedName>
        <fullName evidence="4">TetR/AcrR family transcriptional regulator</fullName>
    </submittedName>
</protein>
<dbReference type="PROSITE" id="PS50977">
    <property type="entry name" value="HTH_TETR_2"/>
    <property type="match status" value="1"/>
</dbReference>
<keyword evidence="5" id="KW-1185">Reference proteome</keyword>
<comment type="caution">
    <text evidence="4">The sequence shown here is derived from an EMBL/GenBank/DDBJ whole genome shotgun (WGS) entry which is preliminary data.</text>
</comment>
<dbReference type="InterPro" id="IPR009057">
    <property type="entry name" value="Homeodomain-like_sf"/>
</dbReference>
<organism evidence="4 5">
    <name type="scientific">Corallincola platygyrae</name>
    <dbReference type="NCBI Taxonomy" id="1193278"/>
    <lineage>
        <taxon>Bacteria</taxon>
        <taxon>Pseudomonadati</taxon>
        <taxon>Pseudomonadota</taxon>
        <taxon>Gammaproteobacteria</taxon>
        <taxon>Alteromonadales</taxon>
        <taxon>Psychromonadaceae</taxon>
        <taxon>Corallincola</taxon>
    </lineage>
</organism>
<evidence type="ECO:0000259" key="3">
    <source>
        <dbReference type="PROSITE" id="PS50977"/>
    </source>
</evidence>
<dbReference type="Pfam" id="PF00440">
    <property type="entry name" value="TetR_N"/>
    <property type="match status" value="1"/>
</dbReference>
<evidence type="ECO:0000256" key="2">
    <source>
        <dbReference type="PROSITE-ProRule" id="PRU00335"/>
    </source>
</evidence>
<keyword evidence="1 2" id="KW-0238">DNA-binding</keyword>
<accession>A0ABW4XP75</accession>
<evidence type="ECO:0000313" key="5">
    <source>
        <dbReference type="Proteomes" id="UP001597380"/>
    </source>
</evidence>
<evidence type="ECO:0000256" key="1">
    <source>
        <dbReference type="ARBA" id="ARBA00023125"/>
    </source>
</evidence>
<dbReference type="EMBL" id="JBHUHT010000014">
    <property type="protein sequence ID" value="MFD2096954.1"/>
    <property type="molecule type" value="Genomic_DNA"/>
</dbReference>
<evidence type="ECO:0000313" key="4">
    <source>
        <dbReference type="EMBL" id="MFD2096954.1"/>
    </source>
</evidence>
<dbReference type="InterPro" id="IPR001647">
    <property type="entry name" value="HTH_TetR"/>
</dbReference>
<dbReference type="RefSeq" id="WP_345339741.1">
    <property type="nucleotide sequence ID" value="NZ_BAABLI010000011.1"/>
</dbReference>
<gene>
    <name evidence="4" type="ORF">ACFSJ3_13240</name>
</gene>
<dbReference type="Proteomes" id="UP001597380">
    <property type="component" value="Unassembled WGS sequence"/>
</dbReference>
<dbReference type="Gene3D" id="1.10.357.10">
    <property type="entry name" value="Tetracycline Repressor, domain 2"/>
    <property type="match status" value="1"/>
</dbReference>
<feature type="DNA-binding region" description="H-T-H motif" evidence="2">
    <location>
        <begin position="32"/>
        <end position="51"/>
    </location>
</feature>
<name>A0ABW4XP75_9GAMM</name>